<dbReference type="Gene3D" id="3.40.50.960">
    <property type="entry name" value="Lumazine/riboflavin synthase"/>
    <property type="match status" value="1"/>
</dbReference>
<dbReference type="Proteomes" id="UP001597053">
    <property type="component" value="Unassembled WGS sequence"/>
</dbReference>
<reference evidence="2" key="1">
    <citation type="journal article" date="2019" name="Int. J. Syst. Evol. Microbiol.">
        <title>The Global Catalogue of Microorganisms (GCM) 10K type strain sequencing project: providing services to taxonomists for standard genome sequencing and annotation.</title>
        <authorList>
            <consortium name="The Broad Institute Genomics Platform"/>
            <consortium name="The Broad Institute Genome Sequencing Center for Infectious Disease"/>
            <person name="Wu L."/>
            <person name="Ma J."/>
        </authorList>
    </citation>
    <scope>NUCLEOTIDE SEQUENCE [LARGE SCALE GENOMIC DNA]</scope>
    <source>
        <strain evidence="2">JCM 32148</strain>
    </source>
</reference>
<evidence type="ECO:0000313" key="1">
    <source>
        <dbReference type="EMBL" id="MFD0786986.1"/>
    </source>
</evidence>
<dbReference type="SUPFAM" id="SSF52121">
    <property type="entry name" value="Lumazine synthase"/>
    <property type="match status" value="1"/>
</dbReference>
<organism evidence="1 2">
    <name type="scientific">Micromonospora azadirachtae</name>
    <dbReference type="NCBI Taxonomy" id="1970735"/>
    <lineage>
        <taxon>Bacteria</taxon>
        <taxon>Bacillati</taxon>
        <taxon>Actinomycetota</taxon>
        <taxon>Actinomycetes</taxon>
        <taxon>Micromonosporales</taxon>
        <taxon>Micromonosporaceae</taxon>
        <taxon>Micromonospora</taxon>
    </lineage>
</organism>
<feature type="non-terminal residue" evidence="1">
    <location>
        <position position="50"/>
    </location>
</feature>
<evidence type="ECO:0000313" key="2">
    <source>
        <dbReference type="Proteomes" id="UP001597053"/>
    </source>
</evidence>
<keyword evidence="2" id="KW-1185">Reference proteome</keyword>
<gene>
    <name evidence="1" type="ORF">ACFQZ8_24060</name>
</gene>
<proteinExistence type="predicted"/>
<protein>
    <submittedName>
        <fullName evidence="1">6,7-dimethyl-8-ribityllumazine synthase</fullName>
    </submittedName>
</protein>
<sequence>MAGFGEPTTAPVDATGMTVGVVAARWHGELTDHMVERAIAAAEACGARAV</sequence>
<accession>A0ABW3A7M7</accession>
<dbReference type="InterPro" id="IPR036467">
    <property type="entry name" value="LS/RS_sf"/>
</dbReference>
<comment type="caution">
    <text evidence="1">The sequence shown here is derived from an EMBL/GenBank/DDBJ whole genome shotgun (WGS) entry which is preliminary data.</text>
</comment>
<dbReference type="EMBL" id="JBHTHM010001692">
    <property type="protein sequence ID" value="MFD0786986.1"/>
    <property type="molecule type" value="Genomic_DNA"/>
</dbReference>
<name>A0ABW3A7M7_9ACTN</name>